<name>A0A381SG16_9ZZZZ</name>
<dbReference type="EMBL" id="UINC01002984">
    <property type="protein sequence ID" value="SVA02228.1"/>
    <property type="molecule type" value="Genomic_DNA"/>
</dbReference>
<reference evidence="1" key="1">
    <citation type="submission" date="2018-05" db="EMBL/GenBank/DDBJ databases">
        <authorList>
            <person name="Lanie J.A."/>
            <person name="Ng W.-L."/>
            <person name="Kazmierczak K.M."/>
            <person name="Andrzejewski T.M."/>
            <person name="Davidsen T.M."/>
            <person name="Wayne K.J."/>
            <person name="Tettelin H."/>
            <person name="Glass J.I."/>
            <person name="Rusch D."/>
            <person name="Podicherti R."/>
            <person name="Tsui H.-C.T."/>
            <person name="Winkler M.E."/>
        </authorList>
    </citation>
    <scope>NUCLEOTIDE SEQUENCE</scope>
</reference>
<proteinExistence type="predicted"/>
<dbReference type="AlphaFoldDB" id="A0A381SG16"/>
<evidence type="ECO:0000313" key="1">
    <source>
        <dbReference type="EMBL" id="SVA02228.1"/>
    </source>
</evidence>
<accession>A0A381SG16</accession>
<sequence length="165" mass="18095">MPEKAGNKFDGSLTIKLPIESVPVSYLSNLLRVVQAALRETAASTDETLSTMSTNPAPLLFSSLDCYKGVTTISMYFGDANDNGLIEKFTKLVVNRFLEGLNEFLNGNAQSSLWGYTVAEQRTSYGKDSDVRYAQVTKVMKKLFASSLSSDSRSITFTEDGFEVS</sequence>
<gene>
    <name evidence="1" type="ORF">METZ01_LOCUS55082</name>
</gene>
<protein>
    <submittedName>
        <fullName evidence="1">Uncharacterized protein</fullName>
    </submittedName>
</protein>
<organism evidence="1">
    <name type="scientific">marine metagenome</name>
    <dbReference type="NCBI Taxonomy" id="408172"/>
    <lineage>
        <taxon>unclassified sequences</taxon>
        <taxon>metagenomes</taxon>
        <taxon>ecological metagenomes</taxon>
    </lineage>
</organism>